<dbReference type="SMART" id="SM00342">
    <property type="entry name" value="HTH_ARAC"/>
    <property type="match status" value="1"/>
</dbReference>
<dbReference type="GO" id="GO:0003700">
    <property type="term" value="F:DNA-binding transcription factor activity"/>
    <property type="evidence" value="ECO:0007669"/>
    <property type="project" value="InterPro"/>
</dbReference>
<dbReference type="PROSITE" id="PS01124">
    <property type="entry name" value="HTH_ARAC_FAMILY_2"/>
    <property type="match status" value="1"/>
</dbReference>
<dbReference type="Proteomes" id="UP000297396">
    <property type="component" value="Unassembled WGS sequence"/>
</dbReference>
<dbReference type="GO" id="GO:0006281">
    <property type="term" value="P:DNA repair"/>
    <property type="evidence" value="ECO:0007669"/>
    <property type="project" value="InterPro"/>
</dbReference>
<dbReference type="SUPFAM" id="SSF55945">
    <property type="entry name" value="TATA-box binding protein-like"/>
    <property type="match status" value="1"/>
</dbReference>
<name>A0A4Y9JYU0_9PAST</name>
<evidence type="ECO:0000256" key="2">
    <source>
        <dbReference type="ARBA" id="ARBA00023159"/>
    </source>
</evidence>
<dbReference type="Gene3D" id="1.10.340.30">
    <property type="entry name" value="Hypothetical protein, domain 2"/>
    <property type="match status" value="1"/>
</dbReference>
<dbReference type="EMBL" id="SPPA01000016">
    <property type="protein sequence ID" value="TFV09606.1"/>
    <property type="molecule type" value="Genomic_DNA"/>
</dbReference>
<dbReference type="OrthoDB" id="9811249at2"/>
<feature type="domain" description="HTH araC/xylS-type" evidence="3">
    <location>
        <begin position="88"/>
        <end position="186"/>
    </location>
</feature>
<dbReference type="PANTHER" id="PTHR43280">
    <property type="entry name" value="ARAC-FAMILY TRANSCRIPTIONAL REGULATOR"/>
    <property type="match status" value="1"/>
</dbReference>
<dbReference type="PANTHER" id="PTHR43280:SF34">
    <property type="entry name" value="ARAC-FAMILY TRANSCRIPTIONAL REGULATOR"/>
    <property type="match status" value="1"/>
</dbReference>
<proteinExistence type="predicted"/>
<dbReference type="SMART" id="SM01009">
    <property type="entry name" value="AlkA_N"/>
    <property type="match status" value="1"/>
</dbReference>
<dbReference type="InterPro" id="IPR037046">
    <property type="entry name" value="AlkA_N_sf"/>
</dbReference>
<dbReference type="Gene3D" id="3.30.310.20">
    <property type="entry name" value="DNA-3-methyladenine glycosylase AlkA, N-terminal domain"/>
    <property type="match status" value="1"/>
</dbReference>
<keyword evidence="1" id="KW-0238">DNA-binding</keyword>
<dbReference type="InterPro" id="IPR004026">
    <property type="entry name" value="Ada_DNA_repair_Zn-bd"/>
</dbReference>
<dbReference type="InterPro" id="IPR011257">
    <property type="entry name" value="DNA_glycosylase"/>
</dbReference>
<dbReference type="InterPro" id="IPR035451">
    <property type="entry name" value="Ada-like_dom_sf"/>
</dbReference>
<dbReference type="GO" id="GO:0008168">
    <property type="term" value="F:methyltransferase activity"/>
    <property type="evidence" value="ECO:0007669"/>
    <property type="project" value="InterPro"/>
</dbReference>
<sequence length="386" mass="44289">METIPLYIYQQARLSRDPRFDGKFFIAVKSTGIFCRTICPVKLPLEKNVKYFNTREEAIEEGFRPCLRCKPEYSPKYNDISKQSIIVNNIISKIQAGELITSPITKIAAKVFTSPRNLNKMFVKYCGMSLKKFQNINKAIFAQKLLTQSNLSIIEISNLCGYSYITGLYELLYKHTKISPGKIKSMNEKKKVNFLTKDKEVHIRIPYFMNYDWSYFLSFQSKRLIASVESIDGNMYSRNIIFNGIYGRFRIFPENKSFNIFLSNNLLPVLPEILRHISEMFDLNSNIALIESSLSSAYPELTIKPGLHIPGVFCPFEAGVRAICGQQVSVAAATNLLNQFVTIFSRLDKYGNTYFPLPSDIKKDLLNKLNTMSSKKQHFIHFLNGV</sequence>
<dbReference type="InterPro" id="IPR018060">
    <property type="entry name" value="HTH_AraC"/>
</dbReference>
<gene>
    <name evidence="4" type="ORF">E4T80_07705</name>
</gene>
<dbReference type="SUPFAM" id="SSF57884">
    <property type="entry name" value="Ada DNA repair protein, N-terminal domain (N-Ada 10)"/>
    <property type="match status" value="1"/>
</dbReference>
<evidence type="ECO:0000313" key="5">
    <source>
        <dbReference type="Proteomes" id="UP000297396"/>
    </source>
</evidence>
<dbReference type="Pfam" id="PF02805">
    <property type="entry name" value="Ada_Zn_binding"/>
    <property type="match status" value="1"/>
</dbReference>
<dbReference type="Pfam" id="PF06029">
    <property type="entry name" value="AlkA_N"/>
    <property type="match status" value="1"/>
</dbReference>
<evidence type="ECO:0000313" key="4">
    <source>
        <dbReference type="EMBL" id="TFV09606.1"/>
    </source>
</evidence>
<reference evidence="4 5" key="1">
    <citation type="submission" date="2019-03" db="EMBL/GenBank/DDBJ databases">
        <title>Diversity of the mouse oral microbiome.</title>
        <authorList>
            <person name="Joseph S."/>
            <person name="Aduse-Opoku J."/>
            <person name="Curtis M."/>
            <person name="Wade W."/>
            <person name="Hashim A."/>
        </authorList>
    </citation>
    <scope>NUCLEOTIDE SEQUENCE [LARGE SCALE GENOMIC DNA]</scope>
    <source>
        <strain evidence="4 5">WT12</strain>
    </source>
</reference>
<dbReference type="Gene3D" id="3.40.10.10">
    <property type="entry name" value="DNA Methylphosphotriester Repair Domain"/>
    <property type="match status" value="1"/>
</dbReference>
<evidence type="ECO:0000259" key="3">
    <source>
        <dbReference type="PROSITE" id="PS01124"/>
    </source>
</evidence>
<dbReference type="Gene3D" id="1.10.10.60">
    <property type="entry name" value="Homeodomain-like"/>
    <property type="match status" value="1"/>
</dbReference>
<organism evidence="4 5">
    <name type="scientific">Muribacter muris</name>
    <dbReference type="NCBI Taxonomy" id="67855"/>
    <lineage>
        <taxon>Bacteria</taxon>
        <taxon>Pseudomonadati</taxon>
        <taxon>Pseudomonadota</taxon>
        <taxon>Gammaproteobacteria</taxon>
        <taxon>Pasteurellales</taxon>
        <taxon>Pasteurellaceae</taxon>
        <taxon>Muribacter</taxon>
    </lineage>
</organism>
<dbReference type="InterPro" id="IPR010316">
    <property type="entry name" value="AlkA_N"/>
</dbReference>
<dbReference type="Pfam" id="PF12833">
    <property type="entry name" value="HTH_18"/>
    <property type="match status" value="1"/>
</dbReference>
<protein>
    <submittedName>
        <fullName evidence="4">DNA-3-methyladenine glycosylase 2 family protein</fullName>
    </submittedName>
</protein>
<dbReference type="GO" id="GO:0008270">
    <property type="term" value="F:zinc ion binding"/>
    <property type="evidence" value="ECO:0007669"/>
    <property type="project" value="InterPro"/>
</dbReference>
<dbReference type="RefSeq" id="WP_135056920.1">
    <property type="nucleotide sequence ID" value="NZ_JADGLC010000016.1"/>
</dbReference>
<dbReference type="AlphaFoldDB" id="A0A4Y9JYU0"/>
<keyword evidence="2" id="KW-0010">Activator</keyword>
<comment type="caution">
    <text evidence="4">The sequence shown here is derived from an EMBL/GenBank/DDBJ whole genome shotgun (WGS) entry which is preliminary data.</text>
</comment>
<accession>A0A4Y9JYU0</accession>
<evidence type="ECO:0000256" key="1">
    <source>
        <dbReference type="ARBA" id="ARBA00023125"/>
    </source>
</evidence>
<dbReference type="GO" id="GO:0043565">
    <property type="term" value="F:sequence-specific DNA binding"/>
    <property type="evidence" value="ECO:0007669"/>
    <property type="project" value="InterPro"/>
</dbReference>
<dbReference type="SUPFAM" id="SSF48150">
    <property type="entry name" value="DNA-glycosylase"/>
    <property type="match status" value="1"/>
</dbReference>